<dbReference type="Proteomes" id="UP000036834">
    <property type="component" value="Unassembled WGS sequence"/>
</dbReference>
<accession>A0A0K9Z081</accession>
<dbReference type="OrthoDB" id="2618257at2"/>
<comment type="caution">
    <text evidence="1">The sequence shown here is derived from an EMBL/GenBank/DDBJ whole genome shotgun (WGS) entry which is preliminary data.</text>
</comment>
<organism evidence="1 2">
    <name type="scientific">Brevibacillus reuszeri</name>
    <dbReference type="NCBI Taxonomy" id="54915"/>
    <lineage>
        <taxon>Bacteria</taxon>
        <taxon>Bacillati</taxon>
        <taxon>Bacillota</taxon>
        <taxon>Bacilli</taxon>
        <taxon>Bacillales</taxon>
        <taxon>Paenibacillaceae</taxon>
        <taxon>Brevibacillus</taxon>
    </lineage>
</organism>
<protein>
    <submittedName>
        <fullName evidence="1">Uncharacterized protein</fullName>
    </submittedName>
</protein>
<gene>
    <name evidence="1" type="ORF">ADS79_01090</name>
</gene>
<dbReference type="EMBL" id="LGIQ01000002">
    <property type="protein sequence ID" value="KNB74331.1"/>
    <property type="molecule type" value="Genomic_DNA"/>
</dbReference>
<evidence type="ECO:0000313" key="1">
    <source>
        <dbReference type="EMBL" id="KNB74331.1"/>
    </source>
</evidence>
<dbReference type="PATRIC" id="fig|54915.3.peg.5363"/>
<evidence type="ECO:0000313" key="2">
    <source>
        <dbReference type="Proteomes" id="UP000036834"/>
    </source>
</evidence>
<reference evidence="2" key="1">
    <citation type="submission" date="2015-07" db="EMBL/GenBank/DDBJ databases">
        <title>Genome sequencing project for genomic taxonomy and phylogenomics of Bacillus-like bacteria.</title>
        <authorList>
            <person name="Liu B."/>
            <person name="Wang J."/>
            <person name="Zhu Y."/>
            <person name="Liu G."/>
            <person name="Chen Q."/>
            <person name="Chen Z."/>
            <person name="Lan J."/>
            <person name="Che J."/>
            <person name="Ge C."/>
            <person name="Shi H."/>
            <person name="Pan Z."/>
            <person name="Liu X."/>
        </authorList>
    </citation>
    <scope>NUCLEOTIDE SEQUENCE [LARGE SCALE GENOMIC DNA]</scope>
    <source>
        <strain evidence="2">DSM 9887</strain>
    </source>
</reference>
<dbReference type="STRING" id="54915.ADS79_01090"/>
<proteinExistence type="predicted"/>
<sequence>MRDTETGEPLDWGDIFFHLHKHCGLNKWSIWDYTLPQVAELMKRINKYIQFEVETRMGLLFLSEGTTISASQIPLRNAAPDYQEMSEEDVAMLGRLLGGL</sequence>
<dbReference type="AlphaFoldDB" id="A0A0K9Z081"/>
<name>A0A0K9Z081_9BACL</name>